<sequence length="322" mass="34535">MREGSCMAEDDAVDIEHENNNRFEEYEWCGQKRIRATTLLEGGFRGSGFIMCSGKENPDSDADLDVDGDDTLEYGKPQYTEADVIPCTGEEPGEAKEREALRGAVLNGGPPSTRITPEFSKWANDEMPSTSNGESSKQEAMQKTCKNSDIEKITEDSAVTTFEALKARVRELERQLSRGDRYKCLICMVSRKEPRGSVGQASAPSVGVGEGLRTVLWALWRVDLPQSDPLSAPSSLGLVLDAPDVHPVLARALRGVLAADAGEVAWGSGNGRPFRALPRCPCLCLSLPGGSGEHGAKEIRICTPRLAASSSPTAGLGTSPPP</sequence>
<dbReference type="InterPro" id="IPR031824">
    <property type="entry name" value="RNF220_mid"/>
</dbReference>
<dbReference type="AlphaFoldDB" id="A0A8C9J037"/>
<dbReference type="InterPro" id="IPR052443">
    <property type="entry name" value="E3_ubiq-ligase_RNF220-like"/>
</dbReference>
<dbReference type="PANTHER" id="PTHR13459">
    <property type="entry name" value="E3 UBIQUITIN-PROTEIN LIGASE RNF220 ISOFORM X1"/>
    <property type="match status" value="1"/>
</dbReference>
<dbReference type="Proteomes" id="UP000694416">
    <property type="component" value="Unplaced"/>
</dbReference>
<proteinExistence type="predicted"/>
<dbReference type="GO" id="GO:0016567">
    <property type="term" value="P:protein ubiquitination"/>
    <property type="evidence" value="ECO:0007669"/>
    <property type="project" value="TreeGrafter"/>
</dbReference>
<feature type="domain" description="E3 ubiquitin-protein ligase RNF220 middle" evidence="1">
    <location>
        <begin position="8"/>
        <end position="113"/>
    </location>
</feature>
<evidence type="ECO:0000313" key="3">
    <source>
        <dbReference type="Proteomes" id="UP000694416"/>
    </source>
</evidence>
<dbReference type="PANTHER" id="PTHR13459:SF3">
    <property type="entry name" value="E3 UBIQUITIN-PROTEIN LIGASE RNF220"/>
    <property type="match status" value="1"/>
</dbReference>
<protein>
    <submittedName>
        <fullName evidence="2">Ring finger protein 220</fullName>
    </submittedName>
</protein>
<reference evidence="2" key="1">
    <citation type="submission" date="2025-08" db="UniProtKB">
        <authorList>
            <consortium name="Ensembl"/>
        </authorList>
    </citation>
    <scope>IDENTIFICATION</scope>
</reference>
<dbReference type="GO" id="GO:0061630">
    <property type="term" value="F:ubiquitin protein ligase activity"/>
    <property type="evidence" value="ECO:0007669"/>
    <property type="project" value="TreeGrafter"/>
</dbReference>
<reference evidence="2" key="2">
    <citation type="submission" date="2025-09" db="UniProtKB">
        <authorList>
            <consortium name="Ensembl"/>
        </authorList>
    </citation>
    <scope>IDENTIFICATION</scope>
</reference>
<organism evidence="2 3">
    <name type="scientific">Piliocolobus tephrosceles</name>
    <name type="common">Ugandan red Colobus</name>
    <dbReference type="NCBI Taxonomy" id="591936"/>
    <lineage>
        <taxon>Eukaryota</taxon>
        <taxon>Metazoa</taxon>
        <taxon>Chordata</taxon>
        <taxon>Craniata</taxon>
        <taxon>Vertebrata</taxon>
        <taxon>Euteleostomi</taxon>
        <taxon>Mammalia</taxon>
        <taxon>Eutheria</taxon>
        <taxon>Euarchontoglires</taxon>
        <taxon>Primates</taxon>
        <taxon>Haplorrhini</taxon>
        <taxon>Catarrhini</taxon>
        <taxon>Cercopithecidae</taxon>
        <taxon>Colobinae</taxon>
        <taxon>Piliocolobus</taxon>
    </lineage>
</organism>
<evidence type="ECO:0000313" key="2">
    <source>
        <dbReference type="Ensembl" id="ENSPTEP00000038281.1"/>
    </source>
</evidence>
<name>A0A8C9J037_9PRIM</name>
<dbReference type="Ensembl" id="ENSPTET00000051642.1">
    <property type="protein sequence ID" value="ENSPTEP00000038281.1"/>
    <property type="gene ID" value="ENSPTEG00000035615.1"/>
</dbReference>
<accession>A0A8C9J037</accession>
<dbReference type="Pfam" id="PF15926">
    <property type="entry name" value="RNF220"/>
    <property type="match status" value="1"/>
</dbReference>
<evidence type="ECO:0000259" key="1">
    <source>
        <dbReference type="Pfam" id="PF15926"/>
    </source>
</evidence>
<gene>
    <name evidence="2" type="primary">RNF220</name>
</gene>
<keyword evidence="3" id="KW-1185">Reference proteome</keyword>